<dbReference type="EMBL" id="JAVBVO010000012">
    <property type="protein sequence ID" value="MDZ5760560.1"/>
    <property type="molecule type" value="Genomic_DNA"/>
</dbReference>
<reference evidence="2" key="1">
    <citation type="submission" date="2023-08" db="EMBL/GenBank/DDBJ databases">
        <title>Genomic characterization of piscicolin 126 produced by Carnobacterium maltaromaticum CM22 strain isolated from salmon (Salmo salar).</title>
        <authorList>
            <person name="Gonzalez-Gragera E."/>
            <person name="Garcia-Lopez J.D."/>
            <person name="Teso-Perez C."/>
            <person name="Gimenez-Hernandez I."/>
            <person name="Peralta-Sanchez J.M."/>
            <person name="Valdivia E."/>
            <person name="Montalban-Lopez M."/>
            <person name="Martin-Platero A.M."/>
            <person name="Banos A."/>
            <person name="Martinez-Bueno M."/>
        </authorList>
    </citation>
    <scope>NUCLEOTIDE SEQUENCE</scope>
    <source>
        <strain evidence="2">CM22</strain>
    </source>
</reference>
<feature type="region of interest" description="Disordered" evidence="1">
    <location>
        <begin position="48"/>
        <end position="96"/>
    </location>
</feature>
<sequence length="96" mass="10993">MLFSKLISAVIVFQVILGSVHVVAEGIQPVLENDRYEEDIIEQWTQEELVENLDSSEDETSTEYNEISEMNESELEAEQEKQQVSETGTSNKEIRN</sequence>
<accession>A0AAW9K463</accession>
<proteinExistence type="predicted"/>
<feature type="compositionally biased region" description="Acidic residues" evidence="1">
    <location>
        <begin position="48"/>
        <end position="61"/>
    </location>
</feature>
<evidence type="ECO:0008006" key="4">
    <source>
        <dbReference type="Google" id="ProtNLM"/>
    </source>
</evidence>
<dbReference type="Proteomes" id="UP001290462">
    <property type="component" value="Unassembled WGS sequence"/>
</dbReference>
<gene>
    <name evidence="2" type="ORF">RAK27_18120</name>
</gene>
<evidence type="ECO:0000313" key="3">
    <source>
        <dbReference type="Proteomes" id="UP001290462"/>
    </source>
</evidence>
<feature type="compositionally biased region" description="Polar residues" evidence="1">
    <location>
        <begin position="84"/>
        <end position="96"/>
    </location>
</feature>
<evidence type="ECO:0000256" key="1">
    <source>
        <dbReference type="SAM" id="MobiDB-lite"/>
    </source>
</evidence>
<evidence type="ECO:0000313" key="2">
    <source>
        <dbReference type="EMBL" id="MDZ5760560.1"/>
    </source>
</evidence>
<dbReference type="AlphaFoldDB" id="A0AAW9K463"/>
<comment type="caution">
    <text evidence="2">The sequence shown here is derived from an EMBL/GenBank/DDBJ whole genome shotgun (WGS) entry which is preliminary data.</text>
</comment>
<protein>
    <recommendedName>
        <fullName evidence="4">Secreted protein</fullName>
    </recommendedName>
</protein>
<name>A0AAW9K463_CARML</name>
<organism evidence="2 3">
    <name type="scientific">Carnobacterium maltaromaticum</name>
    <name type="common">Carnobacterium piscicola</name>
    <dbReference type="NCBI Taxonomy" id="2751"/>
    <lineage>
        <taxon>Bacteria</taxon>
        <taxon>Bacillati</taxon>
        <taxon>Bacillota</taxon>
        <taxon>Bacilli</taxon>
        <taxon>Lactobacillales</taxon>
        <taxon>Carnobacteriaceae</taxon>
        <taxon>Carnobacterium</taxon>
    </lineage>
</organism>
<feature type="non-terminal residue" evidence="2">
    <location>
        <position position="96"/>
    </location>
</feature>